<comment type="caution">
    <text evidence="2">The sequence shown here is derived from an EMBL/GenBank/DDBJ whole genome shotgun (WGS) entry which is preliminary data.</text>
</comment>
<sequence>MYRILSRSFQNEYYSTPHGDLFPLCEETKKKAAEDTTKITKWQPPSESDADEKDKSAIQLSMKPTLHSHSSAIEWAWRVGLLPIF</sequence>
<evidence type="ECO:0000256" key="1">
    <source>
        <dbReference type="SAM" id="MobiDB-lite"/>
    </source>
</evidence>
<accession>A0AAV4XIU1</accession>
<gene>
    <name evidence="2" type="ORF">CEXT_255751</name>
</gene>
<organism evidence="2 3">
    <name type="scientific">Caerostris extrusa</name>
    <name type="common">Bark spider</name>
    <name type="synonym">Caerostris bankana</name>
    <dbReference type="NCBI Taxonomy" id="172846"/>
    <lineage>
        <taxon>Eukaryota</taxon>
        <taxon>Metazoa</taxon>
        <taxon>Ecdysozoa</taxon>
        <taxon>Arthropoda</taxon>
        <taxon>Chelicerata</taxon>
        <taxon>Arachnida</taxon>
        <taxon>Araneae</taxon>
        <taxon>Araneomorphae</taxon>
        <taxon>Entelegynae</taxon>
        <taxon>Araneoidea</taxon>
        <taxon>Araneidae</taxon>
        <taxon>Caerostris</taxon>
    </lineage>
</organism>
<evidence type="ECO:0000313" key="2">
    <source>
        <dbReference type="EMBL" id="GIY93886.1"/>
    </source>
</evidence>
<dbReference type="Proteomes" id="UP001054945">
    <property type="component" value="Unassembled WGS sequence"/>
</dbReference>
<name>A0AAV4XIU1_CAEEX</name>
<evidence type="ECO:0000313" key="3">
    <source>
        <dbReference type="Proteomes" id="UP001054945"/>
    </source>
</evidence>
<dbReference type="EMBL" id="BPLR01017718">
    <property type="protein sequence ID" value="GIY93886.1"/>
    <property type="molecule type" value="Genomic_DNA"/>
</dbReference>
<proteinExistence type="predicted"/>
<feature type="region of interest" description="Disordered" evidence="1">
    <location>
        <begin position="33"/>
        <end position="57"/>
    </location>
</feature>
<protein>
    <submittedName>
        <fullName evidence="2">Uncharacterized protein</fullName>
    </submittedName>
</protein>
<reference evidence="2 3" key="1">
    <citation type="submission" date="2021-06" db="EMBL/GenBank/DDBJ databases">
        <title>Caerostris extrusa draft genome.</title>
        <authorList>
            <person name="Kono N."/>
            <person name="Arakawa K."/>
        </authorList>
    </citation>
    <scope>NUCLEOTIDE SEQUENCE [LARGE SCALE GENOMIC DNA]</scope>
</reference>
<keyword evidence="3" id="KW-1185">Reference proteome</keyword>
<dbReference type="AlphaFoldDB" id="A0AAV4XIU1"/>